<reference evidence="1 2" key="1">
    <citation type="submission" date="2024-12" db="EMBL/GenBank/DDBJ databases">
        <authorList>
            <person name="Lee Y."/>
        </authorList>
    </citation>
    <scope>NUCLEOTIDE SEQUENCE [LARGE SCALE GENOMIC DNA]</scope>
    <source>
        <strain evidence="1 2">03SUJ4</strain>
    </source>
</reference>
<organism evidence="1 2">
    <name type="scientific">Terriglobus aquaticus</name>
    <dbReference type="NCBI Taxonomy" id="940139"/>
    <lineage>
        <taxon>Bacteria</taxon>
        <taxon>Pseudomonadati</taxon>
        <taxon>Acidobacteriota</taxon>
        <taxon>Terriglobia</taxon>
        <taxon>Terriglobales</taxon>
        <taxon>Acidobacteriaceae</taxon>
        <taxon>Terriglobus</taxon>
    </lineage>
</organism>
<comment type="caution">
    <text evidence="1">The sequence shown here is derived from an EMBL/GenBank/DDBJ whole genome shotgun (WGS) entry which is preliminary data.</text>
</comment>
<dbReference type="Proteomes" id="UP001634747">
    <property type="component" value="Unassembled WGS sequence"/>
</dbReference>
<dbReference type="EMBL" id="JBJYXY010000001">
    <property type="protein sequence ID" value="MFN2977414.1"/>
    <property type="molecule type" value="Genomic_DNA"/>
</dbReference>
<accession>A0ABW9KNT2</accession>
<evidence type="ECO:0000313" key="1">
    <source>
        <dbReference type="EMBL" id="MFN2977414.1"/>
    </source>
</evidence>
<name>A0ABW9KNT2_9BACT</name>
<gene>
    <name evidence="1" type="ORF">ACK2TP_16705</name>
</gene>
<protein>
    <submittedName>
        <fullName evidence="1">Uncharacterized protein</fullName>
    </submittedName>
</protein>
<keyword evidence="2" id="KW-1185">Reference proteome</keyword>
<sequence>MSITCLLSHTYNDLRCPVCGEGFLILARAENLVSRMQVRRIVGEALRRQHTHMGATGVHSTEPFTVAADNCSPLEWLRLKSKAPAESKTNPGLPA</sequence>
<evidence type="ECO:0000313" key="2">
    <source>
        <dbReference type="Proteomes" id="UP001634747"/>
    </source>
</evidence>
<proteinExistence type="predicted"/>
<dbReference type="RefSeq" id="WP_263414423.1">
    <property type="nucleotide sequence ID" value="NZ_BAABBH010000001.1"/>
</dbReference>